<dbReference type="NCBIfam" id="TIGR03804">
    <property type="entry name" value="para_beta_helix"/>
    <property type="match status" value="2"/>
</dbReference>
<dbReference type="SUPFAM" id="SSF51126">
    <property type="entry name" value="Pectin lyase-like"/>
    <property type="match status" value="1"/>
</dbReference>
<comment type="pathway">
    <text evidence="1">Protein modification; protein ubiquitination.</text>
</comment>
<feature type="domain" description="Right handed beta helix" evidence="4">
    <location>
        <begin position="104"/>
        <end position="252"/>
    </location>
</feature>
<dbReference type="Pfam" id="PF13229">
    <property type="entry name" value="Beta_helix"/>
    <property type="match status" value="1"/>
</dbReference>
<dbReference type="InterPro" id="IPR006626">
    <property type="entry name" value="PbH1"/>
</dbReference>
<comment type="caution">
    <text evidence="5">The sequence shown here is derived from an EMBL/GenBank/DDBJ whole genome shotgun (WGS) entry which is preliminary data.</text>
</comment>
<dbReference type="AlphaFoldDB" id="X1BX83"/>
<evidence type="ECO:0000256" key="3">
    <source>
        <dbReference type="ARBA" id="ARBA00022786"/>
    </source>
</evidence>
<keyword evidence="3" id="KW-0833">Ubl conjugation pathway</keyword>
<sequence length="253" mass="27740">MGLLSMSMMVIANAGVDGPMRRESVCHGVPFADIYVDDDNTEGPWDGSYEHPFQTITEGINAAEDGDTVFVFNGNYDEYLKFSKSIRLIGEDRESTIIDGVKTGLEVTNVDGLTVSGFNFSKGGVFVLYHSSNCNFTNNIVENRHGIDIVNSSHTRISENIIKPTLSDGIELRRDSTNTSISRNHIRSYDHGISIIYDSNHTTVTDNTITDNRWSGISIKTSNNIISGNIITNNGDGGIMLVHGDNNIISNNI</sequence>
<dbReference type="InterPro" id="IPR011050">
    <property type="entry name" value="Pectin_lyase_fold/virulence"/>
</dbReference>
<proteinExistence type="predicted"/>
<dbReference type="EMBL" id="BART01010432">
    <property type="protein sequence ID" value="GAG88793.1"/>
    <property type="molecule type" value="Genomic_DNA"/>
</dbReference>
<evidence type="ECO:0000259" key="4">
    <source>
        <dbReference type="Pfam" id="PF13229"/>
    </source>
</evidence>
<dbReference type="InterPro" id="IPR051550">
    <property type="entry name" value="SCF-Subunits/Alg-Epimerases"/>
</dbReference>
<protein>
    <recommendedName>
        <fullName evidence="4">Right handed beta helix domain-containing protein</fullName>
    </recommendedName>
</protein>
<dbReference type="PANTHER" id="PTHR22990">
    <property type="entry name" value="F-BOX ONLY PROTEIN"/>
    <property type="match status" value="1"/>
</dbReference>
<dbReference type="InterPro" id="IPR022441">
    <property type="entry name" value="Para_beta_helix_rpt-2"/>
</dbReference>
<keyword evidence="2" id="KW-0677">Repeat</keyword>
<dbReference type="InterPro" id="IPR012334">
    <property type="entry name" value="Pectin_lyas_fold"/>
</dbReference>
<name>X1BX83_9ZZZZ</name>
<dbReference type="InterPro" id="IPR039448">
    <property type="entry name" value="Beta_helix"/>
</dbReference>
<dbReference type="SMART" id="SM00710">
    <property type="entry name" value="PbH1"/>
    <property type="match status" value="5"/>
</dbReference>
<dbReference type="Gene3D" id="2.160.20.10">
    <property type="entry name" value="Single-stranded right-handed beta-helix, Pectin lyase-like"/>
    <property type="match status" value="1"/>
</dbReference>
<organism evidence="5">
    <name type="scientific">marine sediment metagenome</name>
    <dbReference type="NCBI Taxonomy" id="412755"/>
    <lineage>
        <taxon>unclassified sequences</taxon>
        <taxon>metagenomes</taxon>
        <taxon>ecological metagenomes</taxon>
    </lineage>
</organism>
<accession>X1BX83</accession>
<gene>
    <name evidence="5" type="ORF">S01H4_22683</name>
</gene>
<evidence type="ECO:0000313" key="5">
    <source>
        <dbReference type="EMBL" id="GAG88793.1"/>
    </source>
</evidence>
<evidence type="ECO:0000256" key="2">
    <source>
        <dbReference type="ARBA" id="ARBA00022737"/>
    </source>
</evidence>
<evidence type="ECO:0000256" key="1">
    <source>
        <dbReference type="ARBA" id="ARBA00004906"/>
    </source>
</evidence>
<feature type="non-terminal residue" evidence="5">
    <location>
        <position position="253"/>
    </location>
</feature>
<dbReference type="PANTHER" id="PTHR22990:SF15">
    <property type="entry name" value="F-BOX ONLY PROTEIN 10"/>
    <property type="match status" value="1"/>
</dbReference>
<reference evidence="5" key="1">
    <citation type="journal article" date="2014" name="Front. Microbiol.">
        <title>High frequency of phylogenetically diverse reductive dehalogenase-homologous genes in deep subseafloor sedimentary metagenomes.</title>
        <authorList>
            <person name="Kawai M."/>
            <person name="Futagami T."/>
            <person name="Toyoda A."/>
            <person name="Takaki Y."/>
            <person name="Nishi S."/>
            <person name="Hori S."/>
            <person name="Arai W."/>
            <person name="Tsubouchi T."/>
            <person name="Morono Y."/>
            <person name="Uchiyama I."/>
            <person name="Ito T."/>
            <person name="Fujiyama A."/>
            <person name="Inagaki F."/>
            <person name="Takami H."/>
        </authorList>
    </citation>
    <scope>NUCLEOTIDE SEQUENCE</scope>
    <source>
        <strain evidence="5">Expedition CK06-06</strain>
    </source>
</reference>